<gene>
    <name evidence="7" type="ORF">AAHA92_30669</name>
</gene>
<dbReference type="Pfam" id="PF00450">
    <property type="entry name" value="Peptidase_S10"/>
    <property type="match status" value="1"/>
</dbReference>
<reference evidence="7 8" key="1">
    <citation type="submission" date="2024-06" db="EMBL/GenBank/DDBJ databases">
        <title>A chromosome level genome sequence of Diviner's sage (Salvia divinorum).</title>
        <authorList>
            <person name="Ford S.A."/>
            <person name="Ro D.-K."/>
            <person name="Ness R.W."/>
            <person name="Phillips M.A."/>
        </authorList>
    </citation>
    <scope>NUCLEOTIDE SEQUENCE [LARGE SCALE GENOMIC DNA]</scope>
    <source>
        <strain evidence="7">SAF-2024a</strain>
        <tissue evidence="7">Leaf</tissue>
    </source>
</reference>
<dbReference type="FunFam" id="3.40.50.1820:FF:000072">
    <property type="entry name" value="Serine carboxypeptidase-like 19"/>
    <property type="match status" value="1"/>
</dbReference>
<accession>A0ABD1FRL0</accession>
<evidence type="ECO:0000256" key="4">
    <source>
        <dbReference type="ARBA" id="ARBA00022801"/>
    </source>
</evidence>
<dbReference type="Gene3D" id="3.40.50.1820">
    <property type="entry name" value="alpha/beta hydrolase"/>
    <property type="match status" value="1"/>
</dbReference>
<dbReference type="AlphaFoldDB" id="A0ABD1FRL0"/>
<dbReference type="EMBL" id="JBEAFC010000012">
    <property type="protein sequence ID" value="KAL1534496.1"/>
    <property type="molecule type" value="Genomic_DNA"/>
</dbReference>
<evidence type="ECO:0000313" key="7">
    <source>
        <dbReference type="EMBL" id="KAL1534496.1"/>
    </source>
</evidence>
<dbReference type="PROSITE" id="PS00560">
    <property type="entry name" value="CARBOXYPEPT_SER_HIS"/>
    <property type="match status" value="1"/>
</dbReference>
<evidence type="ECO:0000256" key="6">
    <source>
        <dbReference type="SAM" id="SignalP"/>
    </source>
</evidence>
<keyword evidence="8" id="KW-1185">Reference proteome</keyword>
<dbReference type="PANTHER" id="PTHR11802:SF224">
    <property type="entry name" value="SERINE CARBOXYPEPTIDASE-LIKE 7 ISOFORM X1"/>
    <property type="match status" value="1"/>
</dbReference>
<sequence length="471" mass="53345">MSHSMKPFLHLLVVFVVGIKCAASQSIVETLPGYDGTLPFKLETGYIGVGDNDEVQLFYYFIQSENEPTTDPLLLWLNGGPGCSAFSGLVYQIGPLAFDFKNFDGNLPSFVLNPYSWTKVANIIFLDYPVGTGFSYSNNARTYPVSDTNSAQHNYAFLRKWMLAHPEFIKNRLYVSGDSYGGKIVPMFALEIAKGNEAGLEPIMSLKGYIVGNPVTDEDADINERIPYAHRLALISDKQFELARISCNGEYVNPDPNNIMCSFALYSINQCTKLINGAHILEPKCREVRTPKQSGSRRFLPSLVDDPIDLLSLSSRNELPCRKHRYLTSYVWANDETVREALHIREGTVPDWTRCNKSLSYEYDIESVVEYHQNLSNRGFQALVYSGDHDMEIPYMATLKWIRKLNLSVNDEWRAWTVDGQVAGYTELYKSKIKEAYLMFATVKGAGHTAPEYKPKECLAMIRRWLSVFPL</sequence>
<protein>
    <submittedName>
        <fullName evidence="7">Serine carboxypeptidase-like 7</fullName>
    </submittedName>
</protein>
<dbReference type="GO" id="GO:0004180">
    <property type="term" value="F:carboxypeptidase activity"/>
    <property type="evidence" value="ECO:0007669"/>
    <property type="project" value="UniProtKB-KW"/>
</dbReference>
<keyword evidence="6" id="KW-0732">Signal</keyword>
<dbReference type="PANTHER" id="PTHR11802">
    <property type="entry name" value="SERINE PROTEASE FAMILY S10 SERINE CARBOXYPEPTIDASE"/>
    <property type="match status" value="1"/>
</dbReference>
<keyword evidence="5" id="KW-0325">Glycoprotein</keyword>
<evidence type="ECO:0000313" key="8">
    <source>
        <dbReference type="Proteomes" id="UP001567538"/>
    </source>
</evidence>
<dbReference type="Proteomes" id="UP001567538">
    <property type="component" value="Unassembled WGS sequence"/>
</dbReference>
<feature type="chain" id="PRO_5044794768" evidence="6">
    <location>
        <begin position="25"/>
        <end position="471"/>
    </location>
</feature>
<feature type="signal peptide" evidence="6">
    <location>
        <begin position="1"/>
        <end position="24"/>
    </location>
</feature>
<comment type="similarity">
    <text evidence="1">Belongs to the peptidase S10 family.</text>
</comment>
<keyword evidence="3" id="KW-0645">Protease</keyword>
<dbReference type="InterPro" id="IPR033124">
    <property type="entry name" value="Ser_caboxypep_his_AS"/>
</dbReference>
<dbReference type="InterPro" id="IPR029058">
    <property type="entry name" value="AB_hydrolase_fold"/>
</dbReference>
<comment type="caution">
    <text evidence="7">The sequence shown here is derived from an EMBL/GenBank/DDBJ whole genome shotgun (WGS) entry which is preliminary data.</text>
</comment>
<keyword evidence="4" id="KW-0378">Hydrolase</keyword>
<name>A0ABD1FRL0_SALDI</name>
<evidence type="ECO:0000256" key="1">
    <source>
        <dbReference type="ARBA" id="ARBA00009431"/>
    </source>
</evidence>
<dbReference type="InterPro" id="IPR001563">
    <property type="entry name" value="Peptidase_S10"/>
</dbReference>
<keyword evidence="2" id="KW-0121">Carboxypeptidase</keyword>
<organism evidence="7 8">
    <name type="scientific">Salvia divinorum</name>
    <name type="common">Maria pastora</name>
    <name type="synonym">Diviner's sage</name>
    <dbReference type="NCBI Taxonomy" id="28513"/>
    <lineage>
        <taxon>Eukaryota</taxon>
        <taxon>Viridiplantae</taxon>
        <taxon>Streptophyta</taxon>
        <taxon>Embryophyta</taxon>
        <taxon>Tracheophyta</taxon>
        <taxon>Spermatophyta</taxon>
        <taxon>Magnoliopsida</taxon>
        <taxon>eudicotyledons</taxon>
        <taxon>Gunneridae</taxon>
        <taxon>Pentapetalae</taxon>
        <taxon>asterids</taxon>
        <taxon>lamiids</taxon>
        <taxon>Lamiales</taxon>
        <taxon>Lamiaceae</taxon>
        <taxon>Nepetoideae</taxon>
        <taxon>Mentheae</taxon>
        <taxon>Salviinae</taxon>
        <taxon>Salvia</taxon>
        <taxon>Salvia subgen. Calosphace</taxon>
    </lineage>
</organism>
<evidence type="ECO:0000256" key="3">
    <source>
        <dbReference type="ARBA" id="ARBA00022670"/>
    </source>
</evidence>
<dbReference type="GO" id="GO:0006508">
    <property type="term" value="P:proteolysis"/>
    <property type="evidence" value="ECO:0007669"/>
    <property type="project" value="UniProtKB-KW"/>
</dbReference>
<dbReference type="PRINTS" id="PR00724">
    <property type="entry name" value="CRBOXYPTASEC"/>
</dbReference>
<evidence type="ECO:0000256" key="2">
    <source>
        <dbReference type="ARBA" id="ARBA00022645"/>
    </source>
</evidence>
<evidence type="ECO:0000256" key="5">
    <source>
        <dbReference type="ARBA" id="ARBA00023180"/>
    </source>
</evidence>
<dbReference type="SUPFAM" id="SSF53474">
    <property type="entry name" value="alpha/beta-Hydrolases"/>
    <property type="match status" value="1"/>
</dbReference>
<proteinExistence type="inferred from homology"/>